<evidence type="ECO:0000313" key="5">
    <source>
        <dbReference type="Proteomes" id="UP000632774"/>
    </source>
</evidence>
<dbReference type="InterPro" id="IPR036514">
    <property type="entry name" value="SGNH_hydro_sf"/>
</dbReference>
<feature type="chain" id="PRO_5045952603" evidence="2">
    <location>
        <begin position="25"/>
        <end position="471"/>
    </location>
</feature>
<comment type="caution">
    <text evidence="4">The sequence shown here is derived from an EMBL/GenBank/DDBJ whole genome shotgun (WGS) entry which is preliminary data.</text>
</comment>
<evidence type="ECO:0000259" key="3">
    <source>
        <dbReference type="Pfam" id="PF03629"/>
    </source>
</evidence>
<protein>
    <submittedName>
        <fullName evidence="4">Sialate O-acetylesterase</fullName>
    </submittedName>
</protein>
<evidence type="ECO:0000313" key="4">
    <source>
        <dbReference type="EMBL" id="MBE9666100.1"/>
    </source>
</evidence>
<dbReference type="InterPro" id="IPR005181">
    <property type="entry name" value="SASA"/>
</dbReference>
<dbReference type="SUPFAM" id="SSF52266">
    <property type="entry name" value="SGNH hydrolase"/>
    <property type="match status" value="1"/>
</dbReference>
<evidence type="ECO:0000256" key="1">
    <source>
        <dbReference type="ARBA" id="ARBA00022801"/>
    </source>
</evidence>
<keyword evidence="2" id="KW-0732">Signal</keyword>
<dbReference type="Proteomes" id="UP000632774">
    <property type="component" value="Unassembled WGS sequence"/>
</dbReference>
<keyword evidence="1" id="KW-0378">Hydrolase</keyword>
<dbReference type="InterPro" id="IPR039329">
    <property type="entry name" value="SIAE"/>
</dbReference>
<proteinExistence type="predicted"/>
<dbReference type="Pfam" id="PF03629">
    <property type="entry name" value="SASA"/>
    <property type="match status" value="1"/>
</dbReference>
<keyword evidence="5" id="KW-1185">Reference proteome</keyword>
<dbReference type="PANTHER" id="PTHR22901:SF0">
    <property type="entry name" value="SIALATE O-ACETYLESTERASE"/>
    <property type="match status" value="1"/>
</dbReference>
<evidence type="ECO:0000256" key="2">
    <source>
        <dbReference type="SAM" id="SignalP"/>
    </source>
</evidence>
<dbReference type="Gene3D" id="3.40.50.1110">
    <property type="entry name" value="SGNH hydrolase"/>
    <property type="match status" value="1"/>
</dbReference>
<reference evidence="4 5" key="1">
    <citation type="submission" date="2020-10" db="EMBL/GenBank/DDBJ databases">
        <title>Mucilaginibacter mali sp. nov., isolated from rhizosphere soil of apple orchard.</title>
        <authorList>
            <person name="Lee J.-S."/>
            <person name="Kim H.S."/>
            <person name="Kim J.-S."/>
        </authorList>
    </citation>
    <scope>NUCLEOTIDE SEQUENCE [LARGE SCALE GENOMIC DNA]</scope>
    <source>
        <strain evidence="4 5">KCTC 23157</strain>
    </source>
</reference>
<sequence length="471" mass="53131">MLKPTKMIKLFICALLILSGQAFARVILPSVIDNNMVLQQNARVPLWGKAKPNARVTVITSWNNKLYTVWAKNDSTWRVFVQTPKAGGPYEVSFNDGQLLKLKNILIGEVWICSGQSNMEMPVKGFGNQPILNSNDILMDAENPQIRLFRLERALTRQPQANCKATPWQEADAESVKNFSAVGYQYAKLLQARLKVPVGIIMSVWGGTMIEAWMDKASINNFPEVKIPADTARINKNDPTVLFNAMINPFVGYGIKGVIWYQGEQNRINYQIYDKLMVSMVKEWRKLWEMGDWPFYYVQIAPYTYTLKDKQGLAPYLREAQLKAMSEIPNAGMVVTMDVGSERVIHPPDKLPVSKRLAYWALANAYGKKGINYLSPVYKSMKITGSNAYINFNYTPNGLTTFGKELLAFEIAGDDKVFYPAKAKISGNGIIVSSENVKTPVAVRYAFKDWVVGDVYNTEGLPLAPFRTDDW</sequence>
<feature type="signal peptide" evidence="2">
    <location>
        <begin position="1"/>
        <end position="24"/>
    </location>
</feature>
<dbReference type="PANTHER" id="PTHR22901">
    <property type="entry name" value="SIALATE O-ACETYLESTERASE"/>
    <property type="match status" value="1"/>
</dbReference>
<feature type="domain" description="Sialate O-acetylesterase" evidence="3">
    <location>
        <begin position="109"/>
        <end position="340"/>
    </location>
</feature>
<gene>
    <name evidence="4" type="ORF">IRJ18_06985</name>
</gene>
<accession>A0ABR9XGB1</accession>
<dbReference type="EMBL" id="JADFFM010000001">
    <property type="protein sequence ID" value="MBE9666100.1"/>
    <property type="molecule type" value="Genomic_DNA"/>
</dbReference>
<organism evidence="4 5">
    <name type="scientific">Mucilaginibacter boryungensis</name>
    <dbReference type="NCBI Taxonomy" id="768480"/>
    <lineage>
        <taxon>Bacteria</taxon>
        <taxon>Pseudomonadati</taxon>
        <taxon>Bacteroidota</taxon>
        <taxon>Sphingobacteriia</taxon>
        <taxon>Sphingobacteriales</taxon>
        <taxon>Sphingobacteriaceae</taxon>
        <taxon>Mucilaginibacter</taxon>
    </lineage>
</organism>
<name>A0ABR9XGB1_9SPHI</name>